<organism evidence="2">
    <name type="scientific">mine drainage metagenome</name>
    <dbReference type="NCBI Taxonomy" id="410659"/>
    <lineage>
        <taxon>unclassified sequences</taxon>
        <taxon>metagenomes</taxon>
        <taxon>ecological metagenomes</taxon>
    </lineage>
</organism>
<dbReference type="EMBL" id="AUZY01001191">
    <property type="protein sequence ID" value="EQD75625.1"/>
    <property type="molecule type" value="Genomic_DNA"/>
</dbReference>
<comment type="caution">
    <text evidence="2">The sequence shown here is derived from an EMBL/GenBank/DDBJ whole genome shotgun (WGS) entry which is preliminary data.</text>
</comment>
<reference evidence="2" key="1">
    <citation type="submission" date="2013-08" db="EMBL/GenBank/DDBJ databases">
        <authorList>
            <person name="Mendez C."/>
            <person name="Richter M."/>
            <person name="Ferrer M."/>
            <person name="Sanchez J."/>
        </authorList>
    </citation>
    <scope>NUCLEOTIDE SEQUENCE</scope>
</reference>
<dbReference type="InterPro" id="IPR015032">
    <property type="entry name" value="ThsB__TIR-like_domain"/>
</dbReference>
<accession>T1CZN2</accession>
<dbReference type="Pfam" id="PF08937">
    <property type="entry name" value="ThsB_TIR"/>
    <property type="match status" value="1"/>
</dbReference>
<feature type="domain" description="Thoeris protein ThsB TIR-like" evidence="1">
    <location>
        <begin position="10"/>
        <end position="103"/>
    </location>
</feature>
<dbReference type="InterPro" id="IPR036490">
    <property type="entry name" value="ThsB_TIR-like_sf"/>
</dbReference>
<reference evidence="2" key="2">
    <citation type="journal article" date="2014" name="ISME J.">
        <title>Microbial stratification in low pH oxic and suboxic macroscopic growths along an acid mine drainage.</title>
        <authorList>
            <person name="Mendez-Garcia C."/>
            <person name="Mesa V."/>
            <person name="Sprenger R.R."/>
            <person name="Richter M."/>
            <person name="Diez M.S."/>
            <person name="Solano J."/>
            <person name="Bargiela R."/>
            <person name="Golyshina O.V."/>
            <person name="Manteca A."/>
            <person name="Ramos J.L."/>
            <person name="Gallego J.R."/>
            <person name="Llorente I."/>
            <person name="Martins Dos Santos V.A."/>
            <person name="Jensen O.N."/>
            <person name="Pelaez A.I."/>
            <person name="Sanchez J."/>
            <person name="Ferrer M."/>
        </authorList>
    </citation>
    <scope>NUCLEOTIDE SEQUENCE</scope>
</reference>
<dbReference type="Gene3D" id="3.40.50.9200">
    <property type="entry name" value="Hypothetical protein MTH538"/>
    <property type="match status" value="1"/>
</dbReference>
<dbReference type="AlphaFoldDB" id="T1CZN2"/>
<name>T1CZN2_9ZZZZ</name>
<evidence type="ECO:0000313" key="2">
    <source>
        <dbReference type="EMBL" id="EQD75625.1"/>
    </source>
</evidence>
<evidence type="ECO:0000259" key="1">
    <source>
        <dbReference type="Pfam" id="PF08937"/>
    </source>
</evidence>
<gene>
    <name evidence="2" type="ORF">B1B_02011</name>
</gene>
<proteinExistence type="predicted"/>
<protein>
    <submittedName>
        <fullName evidence="2">Nuclease</fullName>
    </submittedName>
</protein>
<sequence>MPTLRTYTVFICHDWEYSDEYDRICGFLDGAPNFRWQNLSVPEHDPLDTDEMLQKNLRDQIRPADVMLVLAGMYTARSDWMDREMAFARRIGKSIIGVRPWGNVQLPVVVQQNADKIVGWSTDTIVAAIRRYAPRE</sequence>
<dbReference type="SUPFAM" id="SSF52206">
    <property type="entry name" value="Hypothetical protein MTH538"/>
    <property type="match status" value="1"/>
</dbReference>